<reference evidence="2 3" key="1">
    <citation type="submission" date="2020-04" db="EMBL/GenBank/DDBJ databases">
        <authorList>
            <person name="Laetsch R D."/>
            <person name="Stevens L."/>
            <person name="Kumar S."/>
            <person name="Blaxter L. M."/>
        </authorList>
    </citation>
    <scope>NUCLEOTIDE SEQUENCE [LARGE SCALE GENOMIC DNA]</scope>
</reference>
<dbReference type="EMBL" id="CADEPM010000003">
    <property type="protein sequence ID" value="CAB3401613.1"/>
    <property type="molecule type" value="Genomic_DNA"/>
</dbReference>
<feature type="compositionally biased region" description="Basic and acidic residues" evidence="1">
    <location>
        <begin position="95"/>
        <end position="112"/>
    </location>
</feature>
<protein>
    <submittedName>
        <fullName evidence="2">Uncharacterized protein</fullName>
    </submittedName>
</protein>
<feature type="region of interest" description="Disordered" evidence="1">
    <location>
        <begin position="95"/>
        <end position="123"/>
    </location>
</feature>
<name>A0A8S1EN91_9PELO</name>
<accession>A0A8S1EN91</accession>
<dbReference type="AlphaFoldDB" id="A0A8S1EN91"/>
<sequence>MEFTRVALRNLNTRHWNRRVWEIGYRGPVLAQQKATGRPDYPVSADRVNILRERLAREKIVMGLLTRPYTSKAAELAYLATKGVSSLEELRNKENAELDAKRMPGKEKRTDGSKAAVRRRANIGNLLHQNATVEDSLASLANRKRWD</sequence>
<keyword evidence="3" id="KW-1185">Reference proteome</keyword>
<comment type="caution">
    <text evidence="2">The sequence shown here is derived from an EMBL/GenBank/DDBJ whole genome shotgun (WGS) entry which is preliminary data.</text>
</comment>
<dbReference type="OrthoDB" id="5775818at2759"/>
<evidence type="ECO:0000256" key="1">
    <source>
        <dbReference type="SAM" id="MobiDB-lite"/>
    </source>
</evidence>
<dbReference type="Proteomes" id="UP000494206">
    <property type="component" value="Unassembled WGS sequence"/>
</dbReference>
<evidence type="ECO:0000313" key="3">
    <source>
        <dbReference type="Proteomes" id="UP000494206"/>
    </source>
</evidence>
<proteinExistence type="predicted"/>
<gene>
    <name evidence="2" type="ORF">CBOVIS_LOCUS4340</name>
</gene>
<evidence type="ECO:0000313" key="2">
    <source>
        <dbReference type="EMBL" id="CAB3401613.1"/>
    </source>
</evidence>
<organism evidence="2 3">
    <name type="scientific">Caenorhabditis bovis</name>
    <dbReference type="NCBI Taxonomy" id="2654633"/>
    <lineage>
        <taxon>Eukaryota</taxon>
        <taxon>Metazoa</taxon>
        <taxon>Ecdysozoa</taxon>
        <taxon>Nematoda</taxon>
        <taxon>Chromadorea</taxon>
        <taxon>Rhabditida</taxon>
        <taxon>Rhabditina</taxon>
        <taxon>Rhabditomorpha</taxon>
        <taxon>Rhabditoidea</taxon>
        <taxon>Rhabditidae</taxon>
        <taxon>Peloderinae</taxon>
        <taxon>Caenorhabditis</taxon>
    </lineage>
</organism>